<dbReference type="GO" id="GO:0005811">
    <property type="term" value="C:lipid droplet"/>
    <property type="evidence" value="ECO:0007669"/>
    <property type="project" value="TreeGrafter"/>
</dbReference>
<dbReference type="InterPro" id="IPR001128">
    <property type="entry name" value="Cyt_P450"/>
</dbReference>
<name>A0A428TDY3_9HYPO</name>
<dbReference type="InterPro" id="IPR042099">
    <property type="entry name" value="ANL_N_sf"/>
</dbReference>
<dbReference type="Gene3D" id="3.30.300.30">
    <property type="match status" value="1"/>
</dbReference>
<dbReference type="GO" id="GO:0004497">
    <property type="term" value="F:monooxygenase activity"/>
    <property type="evidence" value="ECO:0007669"/>
    <property type="project" value="InterPro"/>
</dbReference>
<dbReference type="Gene3D" id="1.10.630.10">
    <property type="entry name" value="Cytochrome P450"/>
    <property type="match status" value="1"/>
</dbReference>
<dbReference type="GO" id="GO:0009898">
    <property type="term" value="C:cytoplasmic side of plasma membrane"/>
    <property type="evidence" value="ECO:0007669"/>
    <property type="project" value="TreeGrafter"/>
</dbReference>
<dbReference type="GO" id="GO:0005324">
    <property type="term" value="F:long-chain fatty acid transmembrane transporter activity"/>
    <property type="evidence" value="ECO:0007669"/>
    <property type="project" value="TreeGrafter"/>
</dbReference>
<dbReference type="InterPro" id="IPR020845">
    <property type="entry name" value="AMP-binding_CS"/>
</dbReference>
<reference evidence="5 6" key="1">
    <citation type="submission" date="2017-06" db="EMBL/GenBank/DDBJ databases">
        <title>Cmopartive genomic analysis of Ambrosia Fusariam Clade fungi.</title>
        <authorList>
            <person name="Stajich J.E."/>
            <person name="Carrillo J."/>
            <person name="Kijimoto T."/>
            <person name="Eskalen A."/>
            <person name="O'Donnell K."/>
            <person name="Kasson M."/>
        </authorList>
    </citation>
    <scope>NUCLEOTIDE SEQUENCE [LARGE SCALE GENOMIC DNA]</scope>
    <source>
        <strain evidence="5 6">NRRL 20438</strain>
    </source>
</reference>
<feature type="region of interest" description="Disordered" evidence="3">
    <location>
        <begin position="618"/>
        <end position="655"/>
    </location>
</feature>
<protein>
    <recommendedName>
        <fullName evidence="4">AMP-dependent synthetase/ligase domain-containing protein</fullName>
    </recommendedName>
</protein>
<dbReference type="GO" id="GO:0020037">
    <property type="term" value="F:heme binding"/>
    <property type="evidence" value="ECO:0007669"/>
    <property type="project" value="InterPro"/>
</dbReference>
<evidence type="ECO:0000256" key="1">
    <source>
        <dbReference type="ARBA" id="ARBA00006432"/>
    </source>
</evidence>
<dbReference type="SUPFAM" id="SSF56801">
    <property type="entry name" value="Acetyl-CoA synthetase-like"/>
    <property type="match status" value="1"/>
</dbReference>
<dbReference type="GO" id="GO:0005777">
    <property type="term" value="C:peroxisome"/>
    <property type="evidence" value="ECO:0007669"/>
    <property type="project" value="TreeGrafter"/>
</dbReference>
<comment type="similarity">
    <text evidence="1">Belongs to the ATP-dependent AMP-binding enzyme family.</text>
</comment>
<dbReference type="PANTHER" id="PTHR43107:SF20">
    <property type="entry name" value="FATTY ACID TRANSPORTER_ACYL-COA SYNTHETASE (FAT1), PUTATIVE (AFU_ORTHOLOGUE AFUA_2G11360)-RELATED"/>
    <property type="match status" value="1"/>
</dbReference>
<evidence type="ECO:0000313" key="5">
    <source>
        <dbReference type="EMBL" id="RSM00241.1"/>
    </source>
</evidence>
<accession>A0A428TDY3</accession>
<dbReference type="InterPro" id="IPR000873">
    <property type="entry name" value="AMP-dep_synth/lig_dom"/>
</dbReference>
<dbReference type="EMBL" id="NIZV01000209">
    <property type="protein sequence ID" value="RSM00241.1"/>
    <property type="molecule type" value="Genomic_DNA"/>
</dbReference>
<dbReference type="SUPFAM" id="SSF48264">
    <property type="entry name" value="Cytochrome P450"/>
    <property type="match status" value="1"/>
</dbReference>
<dbReference type="Pfam" id="PF00501">
    <property type="entry name" value="AMP-binding"/>
    <property type="match status" value="1"/>
</dbReference>
<comment type="caution">
    <text evidence="5">The sequence shown here is derived from an EMBL/GenBank/DDBJ whole genome shotgun (WGS) entry which is preliminary data.</text>
</comment>
<dbReference type="Proteomes" id="UP000288429">
    <property type="component" value="Unassembled WGS sequence"/>
</dbReference>
<dbReference type="PANTHER" id="PTHR43107">
    <property type="entry name" value="LONG-CHAIN FATTY ACID TRANSPORT PROTEIN"/>
    <property type="match status" value="1"/>
</dbReference>
<dbReference type="InterPro" id="IPR036396">
    <property type="entry name" value="Cyt_P450_sf"/>
</dbReference>
<dbReference type="GO" id="GO:0005506">
    <property type="term" value="F:iron ion binding"/>
    <property type="evidence" value="ECO:0007669"/>
    <property type="project" value="InterPro"/>
</dbReference>
<gene>
    <name evidence="5" type="ORF">CDV31_011862</name>
</gene>
<organism evidence="5 6">
    <name type="scientific">Fusarium ambrosium</name>
    <dbReference type="NCBI Taxonomy" id="131363"/>
    <lineage>
        <taxon>Eukaryota</taxon>
        <taxon>Fungi</taxon>
        <taxon>Dikarya</taxon>
        <taxon>Ascomycota</taxon>
        <taxon>Pezizomycotina</taxon>
        <taxon>Sordariomycetes</taxon>
        <taxon>Hypocreomycetidae</taxon>
        <taxon>Hypocreales</taxon>
        <taxon>Nectriaceae</taxon>
        <taxon>Fusarium</taxon>
        <taxon>Fusarium solani species complex</taxon>
    </lineage>
</organism>
<evidence type="ECO:0000256" key="3">
    <source>
        <dbReference type="SAM" id="MobiDB-lite"/>
    </source>
</evidence>
<feature type="region of interest" description="Disordered" evidence="3">
    <location>
        <begin position="678"/>
        <end position="748"/>
    </location>
</feature>
<sequence>MPHPLQTPVKKAAIAAGAATATLLSALYANTRYGVSYDINQLLSERAFRKRIDERARALGDDVPLYHMMQLADPQAEALWFEGRGWTYAELILESNRLAAVFHHHGVSSGDVVAIFTSNSPEMVLSLVAVSKLGAIPALINTALQRQTLQHSLDIANARILVCTPDLALAIADLASVSQPPPTLSVSLSSFAPLQLTAEVCAAVGIIQVRYEDLASPMAASAPLPTKRLLKDVGALVYTSGTSGKPKAVAVKNFLLVLASTPTTVDIKNRKTYLPLRIYSCLPLFHATALLAGLYYITGVSGTLCLARKFSASRFSMQLVESRATRMLYVGELCRYLVNAPPSPADRAHKCIVAHGNGLNREVWLKLKHRFGIPEIREVYRSTEGIAKFDNITRFEGGAGMVGFAGPVKRYAEDDVFLVKFDPTTEEPYRDPSTGFCVRASADEPGEAIGRVRSMAFYNEYYNNPEATKLKLISDVFEKGDLFQRTGDLLVRQKSGWIHFHDRSGDTFRWKGENISAGEVREHIAQLPNVQNCSVYAVKLEGYDGQAGAATITLADPSQEAEFVDHLYSRLRSGGLTAYQLPKLVRFSPIDVLLRHVKFFHGPNNVPNGTRAALWSTAAQGNQHSPRAGQGKGPVSTVSTETDDDASPPTREAMPVHVEEVPVAADLDALATASMLHAHPQRLDESRNMTLQPTLHGPRHDDHQRPQLPEPTTQQDSVAPNLAAARPHSVDAGPGFQAQDQAVPLPSGGGFSELLHPSFLMGEISSTSGADLTSPTRLTQPLVDSVQSHSTDLQLYEGAFDLFNNCSNNNNNHLHYFDYMDFAIDSYLPSTASRLQTSSSDCASSIPAERFAHVARLWPQTGSSLANDQAAKLWAEVVAYKGDNILMDASIAETSPAPSVSRENESTWGLDEDKRQDMMREVALDFPPSQDGPSRPGFPGTRLLNLGLDVVYRQSQSLLICIHRPTFSAKSVPNLVIWSFCLLGLMLLDSKQMRALALHFLPVATQRCCDNLAKPCFGPGGSAKLIAQLTSATVLLKAWKICPPRCSQHETLIRMLYTQAISLAQTSGLFAARPASPSMIELLKQVSPKGGNRNRITSDDALWKAWARVESVKQLSEPPLIRDPIVRFEHPCSAELFQCSSARGWKRLIDGGASISSGYIVIHMHELEICLVESPSFSSEGIIGLLSIIWIRILEARRHVVKAPSAGDHALGNTPCRVLASEETGRVMSRALGEVYVAHERFLRFKNPNCITMWHFLNLHLFANLDIFELAAGKRGADSAHEALQAIALWSQTWYSRRACLHAAGIFAAMARRGLNDGTALHSEASIFAAALVLGLYVFMMPTNRDDSSGPRQDAEPYEFLSEVDWAALGGDWGASPLFTPSSVVSNDQESPASRFIWAGGVVSFSGVILEGGYNAAKRILLEFASLLEDVGKWKAKGFCHVLNILSDSLLDMEDQTDYGEFVRYGPDKLSITAEEIVPLVYQKGGRRFPKTKFYDAFGGKTANIFGMRSVDIHSIRRRHMSHSFSISSVREMEPYLDANIKLLRDKISGFAKDGRAFDLKKLLHYYTIDVLGELAFSRSFNLQVSDDESLVPRVVPHTLLGSVLGAWPSMTQMLKKWLPLVPHSGLQDLFKGRAECAQLASECVERRLNQVKEDGADGRTDILTRLILAEHPDTGERIDRIDLEAEAFGFIIAGTHTTSATATMLFYNLLHNPNVLKECVREIDEKLPPLDADNPAYGVIQVETSLPYLRACVRENFRLTPIFTMPLERQVTEPQGLSVGGRHIKQGLTSTLLREFDFQIVDPEEREEAARGGFIVKATARTAATGV</sequence>
<feature type="domain" description="AMP-dependent synthetase/ligase" evidence="4">
    <location>
        <begin position="73"/>
        <end position="389"/>
    </location>
</feature>
<dbReference type="PROSITE" id="PS00455">
    <property type="entry name" value="AMP_BINDING"/>
    <property type="match status" value="1"/>
</dbReference>
<dbReference type="GO" id="GO:0044539">
    <property type="term" value="P:long-chain fatty acid import into cell"/>
    <property type="evidence" value="ECO:0007669"/>
    <property type="project" value="TreeGrafter"/>
</dbReference>
<keyword evidence="2" id="KW-0436">Ligase</keyword>
<evidence type="ECO:0000313" key="6">
    <source>
        <dbReference type="Proteomes" id="UP000288429"/>
    </source>
</evidence>
<dbReference type="GO" id="GO:0004467">
    <property type="term" value="F:long-chain fatty acid-CoA ligase activity"/>
    <property type="evidence" value="ECO:0007669"/>
    <property type="project" value="TreeGrafter"/>
</dbReference>
<evidence type="ECO:0000256" key="2">
    <source>
        <dbReference type="ARBA" id="ARBA00022598"/>
    </source>
</evidence>
<evidence type="ECO:0000259" key="4">
    <source>
        <dbReference type="Pfam" id="PF00501"/>
    </source>
</evidence>
<dbReference type="Gene3D" id="3.40.50.12780">
    <property type="entry name" value="N-terminal domain of ligase-like"/>
    <property type="match status" value="1"/>
</dbReference>
<dbReference type="InterPro" id="IPR045851">
    <property type="entry name" value="AMP-bd_C_sf"/>
</dbReference>
<dbReference type="Pfam" id="PF00067">
    <property type="entry name" value="p450"/>
    <property type="match status" value="1"/>
</dbReference>
<proteinExistence type="inferred from homology"/>
<keyword evidence="6" id="KW-1185">Reference proteome</keyword>
<dbReference type="GO" id="GO:0016705">
    <property type="term" value="F:oxidoreductase activity, acting on paired donors, with incorporation or reduction of molecular oxygen"/>
    <property type="evidence" value="ECO:0007669"/>
    <property type="project" value="InterPro"/>
</dbReference>